<accession>A0ABU9U9R2</accession>
<dbReference type="Pfam" id="PF17239">
    <property type="entry name" value="DUF5312"/>
    <property type="match status" value="1"/>
</dbReference>
<proteinExistence type="predicted"/>
<gene>
    <name evidence="1" type="ORF">WKV44_02475</name>
</gene>
<sequence>MPQESKGEVSHGFFARLLDLFFSANDPVRARKRELKNIAKSIKKSRYKFYNPKTGEMLPQFAQFFFQVYRVIGPAQTILQHAENSKALRHITIEYFVPENKRELFASLDPEVIKSKAREKGLEEVALEVHNTLADIYGVFGPELIERINTVYETMMYFVGFIKFDYYFLLRKFDSALPERGFNFTPRFEPINAEYISEDLKDFAHLITPFNPAMDFSDVFAIFKLYKGMEIVDIRTWQRMYNALLAIKRSDILTLIIRHIDKNPSFSVPMLVSKQDIVEGVLEEIKNEAEKALGQLKKERKKAQLEQLLKLVFNTNIIARSKYYTDTGSAQFLKHSLGTYLYTEPFNYLKAFLLDYYKSSVREIIELLIVRGQWTTPQVSQQLSEAYYRVMDISQEVVALDESLGEEGERGTKIKHYLNRVSKEPAAKRFLRQYLDEINEKVRQIIIETAQNLIAIGKILKSLIEDHQAQGKQVLVNWREVENAYDGEIRDTMVDVYKKIYYFIKILQLFVKK</sequence>
<dbReference type="Proteomes" id="UP001466331">
    <property type="component" value="Unassembled WGS sequence"/>
</dbReference>
<dbReference type="RefSeq" id="WP_420068849.1">
    <property type="nucleotide sequence ID" value="NZ_JBCHKQ010000001.1"/>
</dbReference>
<protein>
    <submittedName>
        <fullName evidence="1">DUF5312 family protein</fullName>
    </submittedName>
</protein>
<organism evidence="1 2">
    <name type="scientific">Rarispira pelagica</name>
    <dbReference type="NCBI Taxonomy" id="3141764"/>
    <lineage>
        <taxon>Bacteria</taxon>
        <taxon>Pseudomonadati</taxon>
        <taxon>Spirochaetota</taxon>
        <taxon>Spirochaetia</taxon>
        <taxon>Winmispirales</taxon>
        <taxon>Winmispiraceae</taxon>
        <taxon>Rarispira</taxon>
    </lineage>
</organism>
<dbReference type="EMBL" id="JBCHKQ010000001">
    <property type="protein sequence ID" value="MEM5947400.1"/>
    <property type="molecule type" value="Genomic_DNA"/>
</dbReference>
<dbReference type="InterPro" id="IPR035196">
    <property type="entry name" value="DUF5312"/>
</dbReference>
<keyword evidence="2" id="KW-1185">Reference proteome</keyword>
<evidence type="ECO:0000313" key="2">
    <source>
        <dbReference type="Proteomes" id="UP001466331"/>
    </source>
</evidence>
<comment type="caution">
    <text evidence="1">The sequence shown here is derived from an EMBL/GenBank/DDBJ whole genome shotgun (WGS) entry which is preliminary data.</text>
</comment>
<evidence type="ECO:0000313" key="1">
    <source>
        <dbReference type="EMBL" id="MEM5947400.1"/>
    </source>
</evidence>
<reference evidence="1 2" key="1">
    <citation type="submission" date="2024-03" db="EMBL/GenBank/DDBJ databases">
        <title>Ignisphaera cupida sp. nov., a hyperthermophilic hydrolytic archaeon from a hot spring of Kamchatka, and proposal of Ignisphaeraceae fam. nov.</title>
        <authorList>
            <person name="Podosokorskaya O.A."/>
            <person name="Elcheninov A.G."/>
            <person name="Maltseva A.I."/>
            <person name="Zayulina K.S."/>
            <person name="Novikov A."/>
            <person name="Merkel A.Y."/>
        </authorList>
    </citation>
    <scope>NUCLEOTIDE SEQUENCE [LARGE SCALE GENOMIC DNA]</scope>
    <source>
        <strain evidence="1 2">38H-sp</strain>
    </source>
</reference>
<name>A0ABU9U9R2_9SPIR</name>